<dbReference type="RefSeq" id="WP_089374052.1">
    <property type="nucleotide sequence ID" value="NZ_BMEP01000004.1"/>
</dbReference>
<keyword evidence="1" id="KW-1133">Transmembrane helix</keyword>
<evidence type="ECO:0000256" key="1">
    <source>
        <dbReference type="SAM" id="Phobius"/>
    </source>
</evidence>
<dbReference type="AlphaFoldDB" id="A0A239E5E9"/>
<keyword evidence="1" id="KW-0472">Membrane</keyword>
<evidence type="ECO:0000313" key="3">
    <source>
        <dbReference type="Proteomes" id="UP000198379"/>
    </source>
</evidence>
<dbReference type="InterPro" id="IPR012902">
    <property type="entry name" value="N_methyl_site"/>
</dbReference>
<dbReference type="Pfam" id="PF07963">
    <property type="entry name" value="N_methyl"/>
    <property type="match status" value="1"/>
</dbReference>
<name>A0A239E5E9_9FLAO</name>
<accession>A0A239E5E9</accession>
<organism evidence="2 3">
    <name type="scientific">Dokdonia pacifica</name>
    <dbReference type="NCBI Taxonomy" id="1627892"/>
    <lineage>
        <taxon>Bacteria</taxon>
        <taxon>Pseudomonadati</taxon>
        <taxon>Bacteroidota</taxon>
        <taxon>Flavobacteriia</taxon>
        <taxon>Flavobacteriales</taxon>
        <taxon>Flavobacteriaceae</taxon>
        <taxon>Dokdonia</taxon>
    </lineage>
</organism>
<reference evidence="2 3" key="1">
    <citation type="submission" date="2017-06" db="EMBL/GenBank/DDBJ databases">
        <authorList>
            <person name="Kim H.J."/>
            <person name="Triplett B.A."/>
        </authorList>
    </citation>
    <scope>NUCLEOTIDE SEQUENCE [LARGE SCALE GENOMIC DNA]</scope>
    <source>
        <strain evidence="2 3">DSM 25597</strain>
    </source>
</reference>
<dbReference type="Proteomes" id="UP000198379">
    <property type="component" value="Unassembled WGS sequence"/>
</dbReference>
<keyword evidence="1" id="KW-0812">Transmembrane</keyword>
<feature type="transmembrane region" description="Helical" evidence="1">
    <location>
        <begin position="15"/>
        <end position="36"/>
    </location>
</feature>
<protein>
    <submittedName>
        <fullName evidence="2">N-terminal methylation motif-containing protein</fullName>
    </submittedName>
</protein>
<dbReference type="EMBL" id="FZNY01000014">
    <property type="protein sequence ID" value="SNS39945.1"/>
    <property type="molecule type" value="Genomic_DNA"/>
</dbReference>
<dbReference type="OrthoDB" id="1189466at2"/>
<gene>
    <name evidence="2" type="ORF">SAMN06265376_11416</name>
</gene>
<evidence type="ECO:0000313" key="2">
    <source>
        <dbReference type="EMBL" id="SNS39945.1"/>
    </source>
</evidence>
<keyword evidence="3" id="KW-1185">Reference proteome</keyword>
<sequence length="158" mass="18449">MTKKHKIPAFTLSEILVVLAITSIVITIAFTVLSLISKQFITMQSRYEERTEVTKFKQRLLFDFEKGSQIFWNEKIQELSITHQDEVTRYEMTSEYVLRDSDTIDLKVLNTQLYYKGDTIEEGIVDGIEIELEATGRAVQFFVSKEIDARQIVQELWD</sequence>
<proteinExistence type="predicted"/>